<dbReference type="RefSeq" id="WP_079572313.1">
    <property type="nucleotide sequence ID" value="NZ_LT670818.1"/>
</dbReference>
<evidence type="ECO:0000313" key="2">
    <source>
        <dbReference type="Proteomes" id="UP000190675"/>
    </source>
</evidence>
<name>A0A1M5UZZ6_9BRAD</name>
<sequence>MKNPTFVAELHKRLGAPSSETVESLRLLKAFLKLAPAQRSEVIETVERLAIDAQASPDRPLS</sequence>
<dbReference type="OrthoDB" id="8243237at2"/>
<protein>
    <submittedName>
        <fullName evidence="1">Uncharacterized protein</fullName>
    </submittedName>
</protein>
<reference evidence="1 2" key="1">
    <citation type="submission" date="2016-11" db="EMBL/GenBank/DDBJ databases">
        <authorList>
            <person name="Jaros S."/>
            <person name="Januszkiewicz K."/>
            <person name="Wedrychowicz H."/>
        </authorList>
    </citation>
    <scope>NUCLEOTIDE SEQUENCE [LARGE SCALE GENOMIC DNA]</scope>
    <source>
        <strain evidence="1 2">GAS242</strain>
    </source>
</reference>
<dbReference type="Proteomes" id="UP000190675">
    <property type="component" value="Chromosome I"/>
</dbReference>
<dbReference type="EMBL" id="LT670818">
    <property type="protein sequence ID" value="SHH68627.1"/>
    <property type="molecule type" value="Genomic_DNA"/>
</dbReference>
<dbReference type="AlphaFoldDB" id="A0A1M5UZZ6"/>
<evidence type="ECO:0000313" key="1">
    <source>
        <dbReference type="EMBL" id="SHH68627.1"/>
    </source>
</evidence>
<gene>
    <name evidence="1" type="ORF">SAMN05444169_8794</name>
</gene>
<accession>A0A1M5UZZ6</accession>
<organism evidence="1 2">
    <name type="scientific">Bradyrhizobium erythrophlei</name>
    <dbReference type="NCBI Taxonomy" id="1437360"/>
    <lineage>
        <taxon>Bacteria</taxon>
        <taxon>Pseudomonadati</taxon>
        <taxon>Pseudomonadota</taxon>
        <taxon>Alphaproteobacteria</taxon>
        <taxon>Hyphomicrobiales</taxon>
        <taxon>Nitrobacteraceae</taxon>
        <taxon>Bradyrhizobium</taxon>
    </lineage>
</organism>
<proteinExistence type="predicted"/>